<dbReference type="SUPFAM" id="SSF51069">
    <property type="entry name" value="Carbonic anhydrase"/>
    <property type="match status" value="1"/>
</dbReference>
<dbReference type="EnsemblMetazoa" id="OVOC3623.1">
    <property type="protein sequence ID" value="OVOC3623.1"/>
    <property type="gene ID" value="WBGene00240432"/>
</dbReference>
<keyword evidence="2" id="KW-1185">Reference proteome</keyword>
<organism evidence="1 2">
    <name type="scientific">Onchocerca volvulus</name>
    <dbReference type="NCBI Taxonomy" id="6282"/>
    <lineage>
        <taxon>Eukaryota</taxon>
        <taxon>Metazoa</taxon>
        <taxon>Ecdysozoa</taxon>
        <taxon>Nematoda</taxon>
        <taxon>Chromadorea</taxon>
        <taxon>Rhabditida</taxon>
        <taxon>Spirurina</taxon>
        <taxon>Spiruromorpha</taxon>
        <taxon>Filarioidea</taxon>
        <taxon>Onchocercidae</taxon>
        <taxon>Onchocerca</taxon>
    </lineage>
</organism>
<proteinExistence type="predicted"/>
<dbReference type="AlphaFoldDB" id="A0A8R1XWX0"/>
<name>A0A8R1XWX0_ONCVO</name>
<sequence>MQQSPILIDANKIKKQNRSEKIFKFIGFNSDETTIFRTLHFRPTELSITGFPTGPWLQYKQKTFALYKIRFIFKYGLTGGLHHLINFSGMEKPVGEKQILMEFELCHKDPNKKIYFFISSMLTLIDPEKLETNIDNDNNKIINFDNLFFGHPIPNYPIDKKPPTKGIQIPMRLKQFIPHSFTGAILYVGSLFEKNCLEGVTYLIFDTPIVIKPGLQLTRFYSKNINLTRPIQDDRSAKYYMSSNIEFLERGKEVCPRAKTSISDTDSKEVNLGMKFFNSYK</sequence>
<protein>
    <recommendedName>
        <fullName evidence="3">Alpha-carbonic anhydrase domain-containing protein</fullName>
    </recommendedName>
</protein>
<reference evidence="2" key="1">
    <citation type="submission" date="2013-10" db="EMBL/GenBank/DDBJ databases">
        <title>Genome sequencing of Onchocerca volvulus.</title>
        <authorList>
            <person name="Cotton J."/>
            <person name="Tsai J."/>
            <person name="Stanley E."/>
            <person name="Tracey A."/>
            <person name="Holroyd N."/>
            <person name="Lustigman S."/>
            <person name="Berriman M."/>
        </authorList>
    </citation>
    <scope>NUCLEOTIDE SEQUENCE</scope>
</reference>
<reference evidence="1" key="2">
    <citation type="submission" date="2022-06" db="UniProtKB">
        <authorList>
            <consortium name="EnsemblMetazoa"/>
        </authorList>
    </citation>
    <scope>IDENTIFICATION</scope>
</reference>
<dbReference type="InterPro" id="IPR036398">
    <property type="entry name" value="CA_dom_sf"/>
</dbReference>
<accession>A0A8R1XWX0</accession>
<dbReference type="Proteomes" id="UP000024404">
    <property type="component" value="Unassembled WGS sequence"/>
</dbReference>
<evidence type="ECO:0000313" key="2">
    <source>
        <dbReference type="Proteomes" id="UP000024404"/>
    </source>
</evidence>
<dbReference type="EMBL" id="CMVM020000119">
    <property type="status" value="NOT_ANNOTATED_CDS"/>
    <property type="molecule type" value="Genomic_DNA"/>
</dbReference>
<dbReference type="OMA" id="LMEFELC"/>
<dbReference type="Gene3D" id="3.10.200.10">
    <property type="entry name" value="Alpha carbonic anhydrase"/>
    <property type="match status" value="1"/>
</dbReference>
<evidence type="ECO:0008006" key="3">
    <source>
        <dbReference type="Google" id="ProtNLM"/>
    </source>
</evidence>
<evidence type="ECO:0000313" key="1">
    <source>
        <dbReference type="EnsemblMetazoa" id="OVOC3623.1"/>
    </source>
</evidence>